<gene>
    <name evidence="1" type="ORF">D3874_15375</name>
</gene>
<protein>
    <submittedName>
        <fullName evidence="1">Uncharacterized protein</fullName>
    </submittedName>
</protein>
<reference evidence="1 2" key="1">
    <citation type="submission" date="2018-09" db="EMBL/GenBank/DDBJ databases">
        <authorList>
            <person name="Zhu H."/>
        </authorList>
    </citation>
    <scope>NUCLEOTIDE SEQUENCE [LARGE SCALE GENOMIC DNA]</scope>
    <source>
        <strain evidence="1 2">K1W22B-8</strain>
    </source>
</reference>
<sequence length="84" mass="8830">MNKIVSKTELLADFDRLVAEAAANGDVLTVKDGEAEIATIEPSAGTKQSSEPRKSLFGSMKGTAVILGDIVSPIEDAGWELLPD</sequence>
<evidence type="ECO:0000313" key="2">
    <source>
        <dbReference type="Proteomes" id="UP000284605"/>
    </source>
</evidence>
<name>A0A418WE31_9PROT</name>
<accession>A0A418WE31</accession>
<dbReference type="EMBL" id="QYUK01000011">
    <property type="protein sequence ID" value="RJF88226.1"/>
    <property type="molecule type" value="Genomic_DNA"/>
</dbReference>
<proteinExistence type="predicted"/>
<organism evidence="1 2">
    <name type="scientific">Oleomonas cavernae</name>
    <dbReference type="NCBI Taxonomy" id="2320859"/>
    <lineage>
        <taxon>Bacteria</taxon>
        <taxon>Pseudomonadati</taxon>
        <taxon>Pseudomonadota</taxon>
        <taxon>Alphaproteobacteria</taxon>
        <taxon>Acetobacterales</taxon>
        <taxon>Acetobacteraceae</taxon>
        <taxon>Oleomonas</taxon>
    </lineage>
</organism>
<dbReference type="Proteomes" id="UP000284605">
    <property type="component" value="Unassembled WGS sequence"/>
</dbReference>
<dbReference type="OrthoDB" id="963455at2"/>
<comment type="caution">
    <text evidence="1">The sequence shown here is derived from an EMBL/GenBank/DDBJ whole genome shotgun (WGS) entry which is preliminary data.</text>
</comment>
<dbReference type="RefSeq" id="WP_119778861.1">
    <property type="nucleotide sequence ID" value="NZ_QYUK01000011.1"/>
</dbReference>
<evidence type="ECO:0000313" key="1">
    <source>
        <dbReference type="EMBL" id="RJF88226.1"/>
    </source>
</evidence>
<keyword evidence="2" id="KW-1185">Reference proteome</keyword>
<dbReference type="AlphaFoldDB" id="A0A418WE31"/>